<protein>
    <recommendedName>
        <fullName evidence="1">DNA (cytosine-5-)-methyltransferase</fullName>
        <ecNumber evidence="1">2.1.1.37</ecNumber>
    </recommendedName>
</protein>
<dbReference type="SUPFAM" id="SSF53335">
    <property type="entry name" value="S-adenosyl-L-methionine-dependent methyltransferases"/>
    <property type="match status" value="1"/>
</dbReference>
<dbReference type="REBASE" id="21833">
    <property type="entry name" value="M.BfaDORF26030P"/>
</dbReference>
<proteinExistence type="inferred from homology"/>
<dbReference type="eggNOG" id="COG0270">
    <property type="taxonomic scope" value="Bacteria"/>
</dbReference>
<dbReference type="EMBL" id="CP001643">
    <property type="protein sequence ID" value="ACU86380.1"/>
    <property type="molecule type" value="Genomic_DNA"/>
</dbReference>
<feature type="active site" evidence="6">
    <location>
        <position position="87"/>
    </location>
</feature>
<dbReference type="PRINTS" id="PR00105">
    <property type="entry name" value="C5METTRFRASE"/>
</dbReference>
<dbReference type="OrthoDB" id="9813719at2"/>
<evidence type="ECO:0000256" key="7">
    <source>
        <dbReference type="RuleBase" id="RU000416"/>
    </source>
</evidence>
<keyword evidence="2 6" id="KW-0489">Methyltransferase</keyword>
<dbReference type="GO" id="GO:0032259">
    <property type="term" value="P:methylation"/>
    <property type="evidence" value="ECO:0007669"/>
    <property type="project" value="UniProtKB-KW"/>
</dbReference>
<dbReference type="Gene3D" id="3.40.50.150">
    <property type="entry name" value="Vaccinia Virus protein VP39"/>
    <property type="match status" value="1"/>
</dbReference>
<dbReference type="InterPro" id="IPR029063">
    <property type="entry name" value="SAM-dependent_MTases_sf"/>
</dbReference>
<dbReference type="STRING" id="446465.Bfae_26030"/>
<sequence>MSIDVRRPLAVDLFAGAGGLSLGLEQAGFEIAASVEYDPIHAAVHEFNFPYGKTFASDVSKVTGEQIRRESEIGDREIHLVAGGPPCQGISMIGRRAIDDPRNALLKEFVRLVLELKPRYFVMENVAGLMVGKHRQLVDEVVEMVEADDEYRVVTPIKVLQAADFGTPQSRKRVIVMGSRKDVTLPEYPSVTHAPRTIKGGQPSKGTLPTGPSVFDAIGDLPDPDQFDELLHDDSVSRVEYGKPSTYAAYLRGMKQDPEDYSRPRPQLVDGLTSSARTVHTKKSIDRFKAADPGTTEKVSRFLRLHPDGICNTLRAGTASDRGAYTAPRPIHPALPRVITVREAARLHGYPDWFRFHVTKWNGFREIGNSVPAHLGRAVGREILSADGVIPTKGKLVKLGSVELLYLTAGGAHKYYGLDQRVIPQRDRKVG</sequence>
<dbReference type="PANTHER" id="PTHR10629">
    <property type="entry name" value="CYTOSINE-SPECIFIC METHYLTRANSFERASE"/>
    <property type="match status" value="1"/>
</dbReference>
<evidence type="ECO:0000256" key="1">
    <source>
        <dbReference type="ARBA" id="ARBA00011975"/>
    </source>
</evidence>
<evidence type="ECO:0000256" key="3">
    <source>
        <dbReference type="ARBA" id="ARBA00022679"/>
    </source>
</evidence>
<evidence type="ECO:0000313" key="9">
    <source>
        <dbReference type="Proteomes" id="UP000001919"/>
    </source>
</evidence>
<evidence type="ECO:0000313" key="8">
    <source>
        <dbReference type="EMBL" id="ACU86380.1"/>
    </source>
</evidence>
<evidence type="ECO:0000256" key="2">
    <source>
        <dbReference type="ARBA" id="ARBA00022603"/>
    </source>
</evidence>
<keyword evidence="3 6" id="KW-0808">Transferase</keyword>
<dbReference type="InterPro" id="IPR050390">
    <property type="entry name" value="C5-Methyltransferase"/>
</dbReference>
<dbReference type="HOGENOM" id="CLU_006958_2_4_11"/>
<comment type="similarity">
    <text evidence="6 7">Belongs to the class I-like SAM-binding methyltransferase superfamily. C5-methyltransferase family.</text>
</comment>
<evidence type="ECO:0000256" key="6">
    <source>
        <dbReference type="PROSITE-ProRule" id="PRU01016"/>
    </source>
</evidence>
<gene>
    <name evidence="8" type="ordered locus">Bfae_26030</name>
</gene>
<keyword evidence="4 6" id="KW-0949">S-adenosyl-L-methionine</keyword>
<dbReference type="PROSITE" id="PS51679">
    <property type="entry name" value="SAM_MT_C5"/>
    <property type="match status" value="1"/>
</dbReference>
<dbReference type="InterPro" id="IPR001525">
    <property type="entry name" value="C5_MeTfrase"/>
</dbReference>
<evidence type="ECO:0000256" key="5">
    <source>
        <dbReference type="ARBA" id="ARBA00022747"/>
    </source>
</evidence>
<dbReference type="GO" id="GO:0003886">
    <property type="term" value="F:DNA (cytosine-5-)-methyltransferase activity"/>
    <property type="evidence" value="ECO:0007669"/>
    <property type="project" value="UniProtKB-EC"/>
</dbReference>
<dbReference type="Gene3D" id="3.90.120.10">
    <property type="entry name" value="DNA Methylase, subunit A, domain 2"/>
    <property type="match status" value="1"/>
</dbReference>
<dbReference type="Proteomes" id="UP000001919">
    <property type="component" value="Chromosome"/>
</dbReference>
<reference evidence="8 9" key="1">
    <citation type="journal article" date="2009" name="Stand. Genomic Sci.">
        <title>Complete genome sequence of Brachybacterium faecium type strain (Schefferle 6-10).</title>
        <authorList>
            <person name="Lapidus A."/>
            <person name="Pukall R."/>
            <person name="Labuttii K."/>
            <person name="Copeland A."/>
            <person name="Del Rio T.G."/>
            <person name="Nolan M."/>
            <person name="Chen F."/>
            <person name="Lucas S."/>
            <person name="Tice H."/>
            <person name="Cheng J.F."/>
            <person name="Bruce D."/>
            <person name="Goodwin L."/>
            <person name="Pitluck S."/>
            <person name="Rohde M."/>
            <person name="Goker M."/>
            <person name="Pati A."/>
            <person name="Ivanova N."/>
            <person name="Mavrommatis K."/>
            <person name="Chen A."/>
            <person name="Palaniappan K."/>
            <person name="D'haeseleer P."/>
            <person name="Chain P."/>
            <person name="Bristow J."/>
            <person name="Eisen J.A."/>
            <person name="Markowitz V."/>
            <person name="Hugenholtz P."/>
            <person name="Kyrpides N.C."/>
            <person name="Klenk H.P."/>
        </authorList>
    </citation>
    <scope>NUCLEOTIDE SEQUENCE [LARGE SCALE GENOMIC DNA]</scope>
    <source>
        <strain evidence="9">ATCC 43885 / DSM 4810 / JCM 11609 / LMG 19847 / NBRC 14762 / NCIMB 9860 / 6-10</strain>
    </source>
</reference>
<accession>C7MGE7</accession>
<dbReference type="AlphaFoldDB" id="C7MGE7"/>
<keyword evidence="9" id="KW-1185">Reference proteome</keyword>
<dbReference type="EC" id="2.1.1.37" evidence="1"/>
<dbReference type="KEGG" id="bfa:Bfae_26030"/>
<dbReference type="PANTHER" id="PTHR10629:SF52">
    <property type="entry name" value="DNA (CYTOSINE-5)-METHYLTRANSFERASE 1"/>
    <property type="match status" value="1"/>
</dbReference>
<name>C7MGE7_BRAFD</name>
<keyword evidence="5" id="KW-0680">Restriction system</keyword>
<dbReference type="NCBIfam" id="TIGR00675">
    <property type="entry name" value="dcm"/>
    <property type="match status" value="1"/>
</dbReference>
<organism evidence="8 9">
    <name type="scientific">Brachybacterium faecium (strain ATCC 43885 / DSM 4810 / JCM 11609 / LMG 19847 / NBRC 14762 / NCIMB 9860 / 6-10)</name>
    <dbReference type="NCBI Taxonomy" id="446465"/>
    <lineage>
        <taxon>Bacteria</taxon>
        <taxon>Bacillati</taxon>
        <taxon>Actinomycetota</taxon>
        <taxon>Actinomycetes</taxon>
        <taxon>Micrococcales</taxon>
        <taxon>Dermabacteraceae</taxon>
        <taxon>Brachybacterium</taxon>
    </lineage>
</organism>
<dbReference type="GO" id="GO:0009307">
    <property type="term" value="P:DNA restriction-modification system"/>
    <property type="evidence" value="ECO:0007669"/>
    <property type="project" value="UniProtKB-KW"/>
</dbReference>
<evidence type="ECO:0000256" key="4">
    <source>
        <dbReference type="ARBA" id="ARBA00022691"/>
    </source>
</evidence>
<dbReference type="Pfam" id="PF00145">
    <property type="entry name" value="DNA_methylase"/>
    <property type="match status" value="1"/>
</dbReference>